<dbReference type="InterPro" id="IPR013325">
    <property type="entry name" value="RNA_pol_sigma_r2"/>
</dbReference>
<keyword evidence="2" id="KW-0805">Transcription regulation</keyword>
<dbReference type="Proteomes" id="UP000019151">
    <property type="component" value="Chromosome"/>
</dbReference>
<dbReference type="InterPro" id="IPR007627">
    <property type="entry name" value="RNA_pol_sigma70_r2"/>
</dbReference>
<accession>W0RCL4</accession>
<evidence type="ECO:0000256" key="2">
    <source>
        <dbReference type="ARBA" id="ARBA00023015"/>
    </source>
</evidence>
<dbReference type="InParanoid" id="W0RCL4"/>
<protein>
    <submittedName>
        <fullName evidence="7">RNA polymerase sigma factor, sigma-70 family</fullName>
    </submittedName>
</protein>
<keyword evidence="8" id="KW-1185">Reference proteome</keyword>
<dbReference type="CDD" id="cd06171">
    <property type="entry name" value="Sigma70_r4"/>
    <property type="match status" value="1"/>
</dbReference>
<dbReference type="Gene3D" id="1.10.10.10">
    <property type="entry name" value="Winged helix-like DNA-binding domain superfamily/Winged helix DNA-binding domain"/>
    <property type="match status" value="1"/>
</dbReference>
<dbReference type="SUPFAM" id="SSF88659">
    <property type="entry name" value="Sigma3 and sigma4 domains of RNA polymerase sigma factors"/>
    <property type="match status" value="1"/>
</dbReference>
<keyword evidence="4" id="KW-0804">Transcription</keyword>
<dbReference type="NCBIfam" id="TIGR02937">
    <property type="entry name" value="sigma70-ECF"/>
    <property type="match status" value="1"/>
</dbReference>
<feature type="domain" description="RNA polymerase sigma factor 70 region 4 type 2" evidence="6">
    <location>
        <begin position="136"/>
        <end position="187"/>
    </location>
</feature>
<dbReference type="GO" id="GO:0016987">
    <property type="term" value="F:sigma factor activity"/>
    <property type="evidence" value="ECO:0007669"/>
    <property type="project" value="UniProtKB-KW"/>
</dbReference>
<dbReference type="SUPFAM" id="SSF88946">
    <property type="entry name" value="Sigma2 domain of RNA polymerase sigma factors"/>
    <property type="match status" value="1"/>
</dbReference>
<evidence type="ECO:0000256" key="1">
    <source>
        <dbReference type="ARBA" id="ARBA00010641"/>
    </source>
</evidence>
<sequence>MPPGSASLRVVRGADRLHAGSATPAGELVALSRDGDPIAFRLLVERYYPRMLRFAANMGLGKEDAEEAVQDALVRAHGALDRFDASAPFEPWLFRILANCCRTAHGRGRWWRRLRVEAPIERTPMRDTTGDAEWSEEIRRALDTLPREQREAFLLRHVEGMDYEAMMTVTGAGLSALKMRVKRACDALRAQLGALA</sequence>
<evidence type="ECO:0000256" key="3">
    <source>
        <dbReference type="ARBA" id="ARBA00023082"/>
    </source>
</evidence>
<dbReference type="KEGG" id="gba:J421_1307"/>
<dbReference type="InterPro" id="IPR036388">
    <property type="entry name" value="WH-like_DNA-bd_sf"/>
</dbReference>
<evidence type="ECO:0000259" key="6">
    <source>
        <dbReference type="Pfam" id="PF08281"/>
    </source>
</evidence>
<evidence type="ECO:0000259" key="5">
    <source>
        <dbReference type="Pfam" id="PF04542"/>
    </source>
</evidence>
<proteinExistence type="inferred from homology"/>
<evidence type="ECO:0000256" key="4">
    <source>
        <dbReference type="ARBA" id="ARBA00023163"/>
    </source>
</evidence>
<dbReference type="HOGENOM" id="CLU_047691_3_0_0"/>
<organism evidence="7 8">
    <name type="scientific">Gemmatirosa kalamazoonensis</name>
    <dbReference type="NCBI Taxonomy" id="861299"/>
    <lineage>
        <taxon>Bacteria</taxon>
        <taxon>Pseudomonadati</taxon>
        <taxon>Gemmatimonadota</taxon>
        <taxon>Gemmatimonadia</taxon>
        <taxon>Gemmatimonadales</taxon>
        <taxon>Gemmatimonadaceae</taxon>
        <taxon>Gemmatirosa</taxon>
    </lineage>
</organism>
<feature type="domain" description="RNA polymerase sigma-70 region 2" evidence="5">
    <location>
        <begin position="43"/>
        <end position="109"/>
    </location>
</feature>
<dbReference type="GO" id="GO:0006352">
    <property type="term" value="P:DNA-templated transcription initiation"/>
    <property type="evidence" value="ECO:0007669"/>
    <property type="project" value="InterPro"/>
</dbReference>
<dbReference type="InterPro" id="IPR039425">
    <property type="entry name" value="RNA_pol_sigma-70-like"/>
</dbReference>
<dbReference type="InterPro" id="IPR013249">
    <property type="entry name" value="RNA_pol_sigma70_r4_t2"/>
</dbReference>
<dbReference type="GO" id="GO:0003677">
    <property type="term" value="F:DNA binding"/>
    <property type="evidence" value="ECO:0007669"/>
    <property type="project" value="InterPro"/>
</dbReference>
<gene>
    <name evidence="7" type="ORF">J421_1307</name>
</gene>
<dbReference type="AlphaFoldDB" id="W0RCL4"/>
<dbReference type="InterPro" id="IPR014284">
    <property type="entry name" value="RNA_pol_sigma-70_dom"/>
</dbReference>
<evidence type="ECO:0000313" key="8">
    <source>
        <dbReference type="Proteomes" id="UP000019151"/>
    </source>
</evidence>
<dbReference type="eggNOG" id="COG1595">
    <property type="taxonomic scope" value="Bacteria"/>
</dbReference>
<evidence type="ECO:0000313" key="7">
    <source>
        <dbReference type="EMBL" id="AHG88844.1"/>
    </source>
</evidence>
<dbReference type="Pfam" id="PF08281">
    <property type="entry name" value="Sigma70_r4_2"/>
    <property type="match status" value="1"/>
</dbReference>
<dbReference type="STRING" id="861299.J421_1307"/>
<dbReference type="Pfam" id="PF04542">
    <property type="entry name" value="Sigma70_r2"/>
    <property type="match status" value="1"/>
</dbReference>
<dbReference type="InterPro" id="IPR013324">
    <property type="entry name" value="RNA_pol_sigma_r3/r4-like"/>
</dbReference>
<comment type="similarity">
    <text evidence="1">Belongs to the sigma-70 factor family. ECF subfamily.</text>
</comment>
<name>W0RCL4_9BACT</name>
<reference evidence="7 8" key="1">
    <citation type="journal article" date="2014" name="Genome Announc.">
        <title>Genome Sequence and Methylome of Soil Bacterium Gemmatirosa kalamazoonensis KBS708T, a Member of the Rarely Cultivated Gemmatimonadetes Phylum.</title>
        <authorList>
            <person name="Debruyn J.M."/>
            <person name="Radosevich M."/>
            <person name="Wommack K.E."/>
            <person name="Polson S.W."/>
            <person name="Hauser L.J."/>
            <person name="Fawaz M.N."/>
            <person name="Korlach J."/>
            <person name="Tsai Y.C."/>
        </authorList>
    </citation>
    <scope>NUCLEOTIDE SEQUENCE [LARGE SCALE GENOMIC DNA]</scope>
    <source>
        <strain evidence="7 8">KBS708</strain>
    </source>
</reference>
<dbReference type="PANTHER" id="PTHR43133">
    <property type="entry name" value="RNA POLYMERASE ECF-TYPE SIGMA FACTO"/>
    <property type="match status" value="1"/>
</dbReference>
<dbReference type="EMBL" id="CP007128">
    <property type="protein sequence ID" value="AHG88844.1"/>
    <property type="molecule type" value="Genomic_DNA"/>
</dbReference>
<dbReference type="Gene3D" id="1.10.1740.10">
    <property type="match status" value="1"/>
</dbReference>
<keyword evidence="3" id="KW-0731">Sigma factor</keyword>
<dbReference type="PANTHER" id="PTHR43133:SF25">
    <property type="entry name" value="RNA POLYMERASE SIGMA FACTOR RFAY-RELATED"/>
    <property type="match status" value="1"/>
</dbReference>